<comment type="caution">
    <text evidence="1">The sequence shown here is derived from an EMBL/GenBank/DDBJ whole genome shotgun (WGS) entry which is preliminary data.</text>
</comment>
<feature type="non-terminal residue" evidence="1">
    <location>
        <position position="1"/>
    </location>
</feature>
<organism evidence="1 2">
    <name type="scientific">Racocetra persica</name>
    <dbReference type="NCBI Taxonomy" id="160502"/>
    <lineage>
        <taxon>Eukaryota</taxon>
        <taxon>Fungi</taxon>
        <taxon>Fungi incertae sedis</taxon>
        <taxon>Mucoromycota</taxon>
        <taxon>Glomeromycotina</taxon>
        <taxon>Glomeromycetes</taxon>
        <taxon>Diversisporales</taxon>
        <taxon>Gigasporaceae</taxon>
        <taxon>Racocetra</taxon>
    </lineage>
</organism>
<sequence length="53" mass="6061">QRILLSKQFEQYLLIGNHGILYFGNGVLSYSSSFLNVQCLYFVNLSSLIQCDL</sequence>
<keyword evidence="2" id="KW-1185">Reference proteome</keyword>
<evidence type="ECO:0000313" key="2">
    <source>
        <dbReference type="Proteomes" id="UP000789920"/>
    </source>
</evidence>
<proteinExistence type="predicted"/>
<reference evidence="1" key="1">
    <citation type="submission" date="2021-06" db="EMBL/GenBank/DDBJ databases">
        <authorList>
            <person name="Kallberg Y."/>
            <person name="Tangrot J."/>
            <person name="Rosling A."/>
        </authorList>
    </citation>
    <scope>NUCLEOTIDE SEQUENCE</scope>
    <source>
        <strain evidence="1">MA461A</strain>
    </source>
</reference>
<name>A0ACA9PPV4_9GLOM</name>
<evidence type="ECO:0000313" key="1">
    <source>
        <dbReference type="EMBL" id="CAG8711389.1"/>
    </source>
</evidence>
<accession>A0ACA9PPV4</accession>
<gene>
    <name evidence="1" type="ORF">RPERSI_LOCUS10566</name>
</gene>
<dbReference type="EMBL" id="CAJVQC010021029">
    <property type="protein sequence ID" value="CAG8711389.1"/>
    <property type="molecule type" value="Genomic_DNA"/>
</dbReference>
<protein>
    <submittedName>
        <fullName evidence="1">2450_t:CDS:1</fullName>
    </submittedName>
</protein>
<dbReference type="Proteomes" id="UP000789920">
    <property type="component" value="Unassembled WGS sequence"/>
</dbReference>